<sequence length="108" mass="12896">MLVNVEPCKLKIIAKDNDAPKNNVPYEKPQRKLTLKEMQAKQYPFLDSDVSKIFDDLLEANLIDMLEMKRSEETEWKDDRKYCKYHRLVGHAIQDYFVFKDKVMQLAR</sequence>
<dbReference type="PANTHER" id="PTHR33437">
    <property type="entry name" value="OS06G0361200 PROTEIN"/>
    <property type="match status" value="1"/>
</dbReference>
<comment type="caution">
    <text evidence="1">The sequence shown here is derived from an EMBL/GenBank/DDBJ whole genome shotgun (WGS) entry which is preliminary data.</text>
</comment>
<organism evidence="1">
    <name type="scientific">Sesamum radiatum</name>
    <name type="common">Black benniseed</name>
    <dbReference type="NCBI Taxonomy" id="300843"/>
    <lineage>
        <taxon>Eukaryota</taxon>
        <taxon>Viridiplantae</taxon>
        <taxon>Streptophyta</taxon>
        <taxon>Embryophyta</taxon>
        <taxon>Tracheophyta</taxon>
        <taxon>Spermatophyta</taxon>
        <taxon>Magnoliopsida</taxon>
        <taxon>eudicotyledons</taxon>
        <taxon>Gunneridae</taxon>
        <taxon>Pentapetalae</taxon>
        <taxon>asterids</taxon>
        <taxon>lamiids</taxon>
        <taxon>Lamiales</taxon>
        <taxon>Pedaliaceae</taxon>
        <taxon>Sesamum</taxon>
    </lineage>
</organism>
<gene>
    <name evidence="1" type="ORF">Sradi_5291500</name>
</gene>
<dbReference type="PANTHER" id="PTHR33437:SF2">
    <property type="entry name" value="OS06G0361200 PROTEIN"/>
    <property type="match status" value="1"/>
</dbReference>
<dbReference type="AlphaFoldDB" id="A0AAW2LMD3"/>
<name>A0AAW2LMD3_SESRA</name>
<protein>
    <submittedName>
        <fullName evidence="1">Uncharacterized protein</fullName>
    </submittedName>
</protein>
<reference evidence="1" key="1">
    <citation type="submission" date="2020-06" db="EMBL/GenBank/DDBJ databases">
        <authorList>
            <person name="Li T."/>
            <person name="Hu X."/>
            <person name="Zhang T."/>
            <person name="Song X."/>
            <person name="Zhang H."/>
            <person name="Dai N."/>
            <person name="Sheng W."/>
            <person name="Hou X."/>
            <person name="Wei L."/>
        </authorList>
    </citation>
    <scope>NUCLEOTIDE SEQUENCE</scope>
    <source>
        <strain evidence="1">G02</strain>
        <tissue evidence="1">Leaf</tissue>
    </source>
</reference>
<evidence type="ECO:0000313" key="1">
    <source>
        <dbReference type="EMBL" id="KAL0320300.1"/>
    </source>
</evidence>
<dbReference type="EMBL" id="JACGWJ010000024">
    <property type="protein sequence ID" value="KAL0320300.1"/>
    <property type="molecule type" value="Genomic_DNA"/>
</dbReference>
<reference evidence="1" key="2">
    <citation type="journal article" date="2024" name="Plant">
        <title>Genomic evolution and insights into agronomic trait innovations of Sesamum species.</title>
        <authorList>
            <person name="Miao H."/>
            <person name="Wang L."/>
            <person name="Qu L."/>
            <person name="Liu H."/>
            <person name="Sun Y."/>
            <person name="Le M."/>
            <person name="Wang Q."/>
            <person name="Wei S."/>
            <person name="Zheng Y."/>
            <person name="Lin W."/>
            <person name="Duan Y."/>
            <person name="Cao H."/>
            <person name="Xiong S."/>
            <person name="Wang X."/>
            <person name="Wei L."/>
            <person name="Li C."/>
            <person name="Ma Q."/>
            <person name="Ju M."/>
            <person name="Zhao R."/>
            <person name="Li G."/>
            <person name="Mu C."/>
            <person name="Tian Q."/>
            <person name="Mei H."/>
            <person name="Zhang T."/>
            <person name="Gao T."/>
            <person name="Zhang H."/>
        </authorList>
    </citation>
    <scope>NUCLEOTIDE SEQUENCE</scope>
    <source>
        <strain evidence="1">G02</strain>
    </source>
</reference>
<proteinExistence type="predicted"/>
<accession>A0AAW2LMD3</accession>